<dbReference type="EMBL" id="JAPNNL010000010">
    <property type="protein sequence ID" value="MDA0632644.1"/>
    <property type="molecule type" value="Genomic_DNA"/>
</dbReference>
<evidence type="ECO:0000313" key="3">
    <source>
        <dbReference type="Proteomes" id="UP001144036"/>
    </source>
</evidence>
<protein>
    <recommendedName>
        <fullName evidence="4">MFS transporter</fullName>
    </recommendedName>
</protein>
<keyword evidence="1" id="KW-0472">Membrane</keyword>
<evidence type="ECO:0008006" key="4">
    <source>
        <dbReference type="Google" id="ProtNLM"/>
    </source>
</evidence>
<reference evidence="2" key="1">
    <citation type="submission" date="2022-11" db="EMBL/GenBank/DDBJ databases">
        <title>Nonomuraea corallina sp. nov., a new species of the genus Nonomuraea isolated from sea side sediment in Thai sea.</title>
        <authorList>
            <person name="Ngamcharungchit C."/>
            <person name="Matsumoto A."/>
            <person name="Suriyachadkun C."/>
            <person name="Panbangred W."/>
            <person name="Inahashi Y."/>
            <person name="Intra B."/>
        </authorList>
    </citation>
    <scope>NUCLEOTIDE SEQUENCE</scope>
    <source>
        <strain evidence="2">MCN248</strain>
    </source>
</reference>
<organism evidence="2 3">
    <name type="scientific">Nonomuraea corallina</name>
    <dbReference type="NCBI Taxonomy" id="2989783"/>
    <lineage>
        <taxon>Bacteria</taxon>
        <taxon>Bacillati</taxon>
        <taxon>Actinomycetota</taxon>
        <taxon>Actinomycetes</taxon>
        <taxon>Streptosporangiales</taxon>
        <taxon>Streptosporangiaceae</taxon>
        <taxon>Nonomuraea</taxon>
    </lineage>
</organism>
<name>A0ABT4S635_9ACTN</name>
<comment type="caution">
    <text evidence="2">The sequence shown here is derived from an EMBL/GenBank/DDBJ whole genome shotgun (WGS) entry which is preliminary data.</text>
</comment>
<sequence length="57" mass="5861">MIATGPSRREAAVRRASVRDGGRLLVVAGTLGTLLHLAPVLHVLPLPLTAAGPRGDL</sequence>
<dbReference type="RefSeq" id="WP_270153422.1">
    <property type="nucleotide sequence ID" value="NZ_JAPNNL010000010.1"/>
</dbReference>
<evidence type="ECO:0000313" key="2">
    <source>
        <dbReference type="EMBL" id="MDA0632644.1"/>
    </source>
</evidence>
<keyword evidence="3" id="KW-1185">Reference proteome</keyword>
<keyword evidence="1" id="KW-0812">Transmembrane</keyword>
<proteinExistence type="predicted"/>
<keyword evidence="1" id="KW-1133">Transmembrane helix</keyword>
<feature type="transmembrane region" description="Helical" evidence="1">
    <location>
        <begin position="24"/>
        <end position="44"/>
    </location>
</feature>
<gene>
    <name evidence="2" type="ORF">OUY22_04380</name>
</gene>
<accession>A0ABT4S635</accession>
<evidence type="ECO:0000256" key="1">
    <source>
        <dbReference type="SAM" id="Phobius"/>
    </source>
</evidence>
<dbReference type="Proteomes" id="UP001144036">
    <property type="component" value="Unassembled WGS sequence"/>
</dbReference>